<dbReference type="Gene3D" id="3.30.70.270">
    <property type="match status" value="1"/>
</dbReference>
<dbReference type="PANTHER" id="PTHR45138:SF9">
    <property type="entry name" value="DIGUANYLATE CYCLASE DGCM-RELATED"/>
    <property type="match status" value="1"/>
</dbReference>
<dbReference type="GO" id="GO:0052621">
    <property type="term" value="F:diguanylate cyclase activity"/>
    <property type="evidence" value="ECO:0007669"/>
    <property type="project" value="UniProtKB-EC"/>
</dbReference>
<evidence type="ECO:0000256" key="3">
    <source>
        <dbReference type="SAM" id="Phobius"/>
    </source>
</evidence>
<feature type="transmembrane region" description="Helical" evidence="3">
    <location>
        <begin position="41"/>
        <end position="60"/>
    </location>
</feature>
<accession>A0A840ZQ14</accession>
<dbReference type="AlphaFoldDB" id="A0A840ZQ14"/>
<dbReference type="EC" id="2.7.7.65" evidence="1"/>
<keyword evidence="3" id="KW-0812">Transmembrane</keyword>
<dbReference type="PANTHER" id="PTHR45138">
    <property type="entry name" value="REGULATORY COMPONENTS OF SENSORY TRANSDUCTION SYSTEM"/>
    <property type="match status" value="1"/>
</dbReference>
<keyword evidence="3" id="KW-1133">Transmembrane helix</keyword>
<comment type="caution">
    <text evidence="5">The sequence shown here is derived from an EMBL/GenBank/DDBJ whole genome shotgun (WGS) entry which is preliminary data.</text>
</comment>
<dbReference type="GO" id="GO:1902201">
    <property type="term" value="P:negative regulation of bacterial-type flagellum-dependent cell motility"/>
    <property type="evidence" value="ECO:0007669"/>
    <property type="project" value="TreeGrafter"/>
</dbReference>
<dbReference type="Proteomes" id="UP000583454">
    <property type="component" value="Unassembled WGS sequence"/>
</dbReference>
<dbReference type="RefSeq" id="WP_376770397.1">
    <property type="nucleotide sequence ID" value="NZ_JACHOP010000021.1"/>
</dbReference>
<feature type="transmembrane region" description="Helical" evidence="3">
    <location>
        <begin position="72"/>
        <end position="92"/>
    </location>
</feature>
<comment type="catalytic activity">
    <reaction evidence="2">
        <text>2 GTP = 3',3'-c-di-GMP + 2 diphosphate</text>
        <dbReference type="Rhea" id="RHEA:24898"/>
        <dbReference type="ChEBI" id="CHEBI:33019"/>
        <dbReference type="ChEBI" id="CHEBI:37565"/>
        <dbReference type="ChEBI" id="CHEBI:58805"/>
        <dbReference type="EC" id="2.7.7.65"/>
    </reaction>
</comment>
<dbReference type="InterPro" id="IPR043128">
    <property type="entry name" value="Rev_trsase/Diguanyl_cyclase"/>
</dbReference>
<name>A0A840ZQ14_9HYPH</name>
<evidence type="ECO:0000256" key="2">
    <source>
        <dbReference type="ARBA" id="ARBA00034247"/>
    </source>
</evidence>
<feature type="domain" description="GGDEF" evidence="4">
    <location>
        <begin position="261"/>
        <end position="401"/>
    </location>
</feature>
<dbReference type="InterPro" id="IPR029787">
    <property type="entry name" value="Nucleotide_cyclase"/>
</dbReference>
<keyword evidence="3" id="KW-0472">Membrane</keyword>
<dbReference type="SMART" id="SM00267">
    <property type="entry name" value="GGDEF"/>
    <property type="match status" value="1"/>
</dbReference>
<evidence type="ECO:0000259" key="4">
    <source>
        <dbReference type="PROSITE" id="PS50887"/>
    </source>
</evidence>
<feature type="transmembrane region" description="Helical" evidence="3">
    <location>
        <begin position="130"/>
        <end position="146"/>
    </location>
</feature>
<organism evidence="5 6">
    <name type="scientific">Methylorubrum rhodinum</name>
    <dbReference type="NCBI Taxonomy" id="29428"/>
    <lineage>
        <taxon>Bacteria</taxon>
        <taxon>Pseudomonadati</taxon>
        <taxon>Pseudomonadota</taxon>
        <taxon>Alphaproteobacteria</taxon>
        <taxon>Hyphomicrobiales</taxon>
        <taxon>Methylobacteriaceae</taxon>
        <taxon>Methylorubrum</taxon>
    </lineage>
</organism>
<dbReference type="InterPro" id="IPR000160">
    <property type="entry name" value="GGDEF_dom"/>
</dbReference>
<dbReference type="FunFam" id="3.30.70.270:FF:000001">
    <property type="entry name" value="Diguanylate cyclase domain protein"/>
    <property type="match status" value="1"/>
</dbReference>
<dbReference type="GO" id="GO:0043709">
    <property type="term" value="P:cell adhesion involved in single-species biofilm formation"/>
    <property type="evidence" value="ECO:0007669"/>
    <property type="project" value="TreeGrafter"/>
</dbReference>
<feature type="transmembrane region" description="Helical" evidence="3">
    <location>
        <begin position="153"/>
        <end position="173"/>
    </location>
</feature>
<evidence type="ECO:0000313" key="5">
    <source>
        <dbReference type="EMBL" id="MBB5759244.1"/>
    </source>
</evidence>
<dbReference type="NCBIfam" id="TIGR00254">
    <property type="entry name" value="GGDEF"/>
    <property type="match status" value="1"/>
</dbReference>
<feature type="transmembrane region" description="Helical" evidence="3">
    <location>
        <begin position="104"/>
        <end position="124"/>
    </location>
</feature>
<dbReference type="SUPFAM" id="SSF55073">
    <property type="entry name" value="Nucleotide cyclase"/>
    <property type="match status" value="1"/>
</dbReference>
<proteinExistence type="predicted"/>
<dbReference type="EMBL" id="JACHOP010000021">
    <property type="protein sequence ID" value="MBB5759244.1"/>
    <property type="molecule type" value="Genomic_DNA"/>
</dbReference>
<dbReference type="Pfam" id="PF00990">
    <property type="entry name" value="GGDEF"/>
    <property type="match status" value="1"/>
</dbReference>
<evidence type="ECO:0000256" key="1">
    <source>
        <dbReference type="ARBA" id="ARBA00012528"/>
    </source>
</evidence>
<dbReference type="InterPro" id="IPR050469">
    <property type="entry name" value="Diguanylate_Cyclase"/>
</dbReference>
<reference evidence="5 6" key="1">
    <citation type="submission" date="2020-08" db="EMBL/GenBank/DDBJ databases">
        <title>Genomic Encyclopedia of Type Strains, Phase IV (KMG-IV): sequencing the most valuable type-strain genomes for metagenomic binning, comparative biology and taxonomic classification.</title>
        <authorList>
            <person name="Goeker M."/>
        </authorList>
    </citation>
    <scope>NUCLEOTIDE SEQUENCE [LARGE SCALE GENOMIC DNA]</scope>
    <source>
        <strain evidence="5 6">DSM 2163</strain>
    </source>
</reference>
<dbReference type="CDD" id="cd01949">
    <property type="entry name" value="GGDEF"/>
    <property type="match status" value="1"/>
</dbReference>
<dbReference type="PROSITE" id="PS50887">
    <property type="entry name" value="GGDEF"/>
    <property type="match status" value="1"/>
</dbReference>
<sequence>MPGTSMHASIEAGLRRPWHRLGLPPALETQYRAETSRRSGFYVQSWLAVFALFNVLSLVMDHDVFGPEAFHVPLVLTMGVFCPVALLAILSLRGHPTVLRMTGAALATVLVDIAVVLNSARLAPAPHGDAYIVLAALVPLVVGLIAPMPFRHAIAYCTASLALYAGLILAFGLAGPGNAGLPLLVSGLILVPLKLSYSREWEAKTTFLLGLRDKLQAEALARANARLTILSETDSLTTLANRRHFSERLERTWQEAGEANGWLGVLLVDIDHFKRFNDTAGHQAGDEALVAVAGALGAAIEARGGLAARYGGEEFVAFLPGADLGGSAEAGEAVRSAVARLALPHPGLPRGATLAVSVGVTAAHGPTRGFGVAARDLLKAADLALYAAKAEGRDRVAALGTAANTNRLAAGGSAAADAP</sequence>
<evidence type="ECO:0000313" key="6">
    <source>
        <dbReference type="Proteomes" id="UP000583454"/>
    </source>
</evidence>
<protein>
    <recommendedName>
        <fullName evidence="1">diguanylate cyclase</fullName>
        <ecNumber evidence="1">2.7.7.65</ecNumber>
    </recommendedName>
</protein>
<keyword evidence="6" id="KW-1185">Reference proteome</keyword>
<gene>
    <name evidence="5" type="ORF">HNR00_003976</name>
</gene>
<dbReference type="GO" id="GO:0005886">
    <property type="term" value="C:plasma membrane"/>
    <property type="evidence" value="ECO:0007669"/>
    <property type="project" value="TreeGrafter"/>
</dbReference>